<dbReference type="EMBL" id="VOHV01000018">
    <property type="protein sequence ID" value="TWV36479.1"/>
    <property type="molecule type" value="Genomic_DNA"/>
</dbReference>
<evidence type="ECO:0000313" key="1">
    <source>
        <dbReference type="EMBL" id="TWV36479.1"/>
    </source>
</evidence>
<protein>
    <submittedName>
        <fullName evidence="2">CRISPR-associated protein Cmr3</fullName>
    </submittedName>
</protein>
<evidence type="ECO:0000313" key="4">
    <source>
        <dbReference type="Proteomes" id="UP000319026"/>
    </source>
</evidence>
<reference evidence="1 3" key="1">
    <citation type="submission" date="2019-07" db="EMBL/GenBank/DDBJ databases">
        <title>Genome sequencing of Bacteroides fragilis.</title>
        <authorList>
            <person name="Galasyn E.V."/>
            <person name="Ruoff K.L."/>
            <person name="Price C.E."/>
            <person name="Valls R.A."/>
            <person name="O'Toole G.A."/>
        </authorList>
    </citation>
    <scope>NUCLEOTIDE SEQUENCE [LARGE SCALE GENOMIC DNA]</scope>
    <source>
        <strain evidence="1 3">AD135F_1B</strain>
    </source>
</reference>
<gene>
    <name evidence="2" type="ORF">FSA03_20620</name>
    <name evidence="1" type="ORF">FSA06_24390</name>
</gene>
<dbReference type="EMBL" id="VOHT01000011">
    <property type="protein sequence ID" value="TWV45399.1"/>
    <property type="molecule type" value="Genomic_DNA"/>
</dbReference>
<dbReference type="RefSeq" id="WP_146332943.1">
    <property type="nucleotide sequence ID" value="NZ_VOHT01000011.1"/>
</dbReference>
<dbReference type="Pfam" id="PF09700">
    <property type="entry name" value="Cas_Cmr3"/>
    <property type="match status" value="1"/>
</dbReference>
<reference evidence="2 4" key="2">
    <citation type="submission" date="2019-07" db="EMBL/GenBank/DDBJ databases">
        <title>Genome Sequencing of Bacteroides fragilis.</title>
        <authorList>
            <person name="Pinto K.M."/>
            <person name="Ruoff K.L."/>
            <person name="Price C.E."/>
            <person name="Valls R.A."/>
            <person name="O'Toole G.A."/>
        </authorList>
    </citation>
    <scope>NUCLEOTIDE SEQUENCE [LARGE SCALE GENOMIC DNA]</scope>
    <source>
        <strain evidence="2 4">AD135F_3B</strain>
    </source>
</reference>
<comment type="caution">
    <text evidence="2">The sequence shown here is derived from an EMBL/GenBank/DDBJ whole genome shotgun (WGS) entry which is preliminary data.</text>
</comment>
<proteinExistence type="predicted"/>
<dbReference type="Proteomes" id="UP000315444">
    <property type="component" value="Unassembled WGS sequence"/>
</dbReference>
<evidence type="ECO:0000313" key="2">
    <source>
        <dbReference type="EMBL" id="TWV45399.1"/>
    </source>
</evidence>
<name>A0AB38PME3_BACFG</name>
<evidence type="ECO:0000313" key="3">
    <source>
        <dbReference type="Proteomes" id="UP000315444"/>
    </source>
</evidence>
<dbReference type="Proteomes" id="UP000319026">
    <property type="component" value="Unassembled WGS sequence"/>
</dbReference>
<organism evidence="2 4">
    <name type="scientific">Bacteroides fragilis</name>
    <dbReference type="NCBI Taxonomy" id="817"/>
    <lineage>
        <taxon>Bacteria</taxon>
        <taxon>Pseudomonadati</taxon>
        <taxon>Bacteroidota</taxon>
        <taxon>Bacteroidia</taxon>
        <taxon>Bacteroidales</taxon>
        <taxon>Bacteroidaceae</taxon>
        <taxon>Bacteroides</taxon>
    </lineage>
</organism>
<dbReference type="InterPro" id="IPR019117">
    <property type="entry name" value="CRISPR-assoc_protein_Cmr3"/>
</dbReference>
<sequence length="382" mass="44555">MNRHYLITLTPMDWFFFGGERTLDDGKSADYISHSNKFPQQSALLGMIRYQLLKQHNLLSQFPYTENKPTEKEIMKALIGEQSFRMTERKAKSLGLGVIKQISPLMLIECKDDTSSRSIYFPLPLDNGYKVSFNETSNEDKVFYNGIECPIPNVYPASEEQDSGNQKRKFFDHKTYNNYLFWCTQGNNQIKKLLSDEIWISKMQIGITKHVEEGEDNDKSFYKQEFLQLKKSFIYAFYITLSGESELSSDIIQLGGQRSVFRMEVESIEENSDIQEKYQTAAQFLTQSDRLLILSPTYVDNLKELSALCNFMWSDSIVFRNIQTTNASNFYGKPIKSSSKYHFLKPGSVLYFKQGKRKEVEKLLMDYTYLRLSGYNIYIYKN</sequence>
<dbReference type="AlphaFoldDB" id="A0AB38PME3"/>
<accession>A0AB38PME3</accession>